<sequence>MSQNSTILTQAILLDVFEYKQNEFIVSFLDKKGVFSLFAQGLNKNDSKNKYNCIIGSLVNVEYFKYQGKLTNLSGKMKKVKALNFFETDTIEQKKHLINLQNILKKFSWENDLIDIYDKLIKVWNAEKFDYIYTIILLEFLKKSGFNLNINSCVFCNSHFVCSFSFEAGGFVCKEHLSKISAFKNNNIYFECFWNYLNGHIYYVNNTDDSKNIIFLKRLFIFYKNNGFYISFPYKILT</sequence>
<gene>
    <name evidence="1" type="primary">recO</name>
    <name evidence="1" type="ORF">V2E24_02220</name>
</gene>
<dbReference type="NCBIfam" id="TIGR00613">
    <property type="entry name" value="reco"/>
    <property type="match status" value="1"/>
</dbReference>
<name>A0ABU7MLH8_9BACT</name>
<dbReference type="RefSeq" id="WP_330500796.1">
    <property type="nucleotide sequence ID" value="NZ_JAZDWZ010000006.1"/>
</dbReference>
<dbReference type="InterPro" id="IPR003717">
    <property type="entry name" value="RecO"/>
</dbReference>
<dbReference type="InterPro" id="IPR037278">
    <property type="entry name" value="ARFGAP/RecO"/>
</dbReference>
<evidence type="ECO:0000313" key="1">
    <source>
        <dbReference type="EMBL" id="MEE3928384.1"/>
    </source>
</evidence>
<keyword evidence="2" id="KW-1185">Reference proteome</keyword>
<dbReference type="EMBL" id="JAZDWZ010000006">
    <property type="protein sequence ID" value="MEE3928384.1"/>
    <property type="molecule type" value="Genomic_DNA"/>
</dbReference>
<comment type="caution">
    <text evidence="1">The sequence shown here is derived from an EMBL/GenBank/DDBJ whole genome shotgun (WGS) entry which is preliminary data.</text>
</comment>
<protein>
    <submittedName>
        <fullName evidence="1">DNA repair protein RecO</fullName>
    </submittedName>
</protein>
<dbReference type="Proteomes" id="UP001344817">
    <property type="component" value="Unassembled WGS sequence"/>
</dbReference>
<dbReference type="SUPFAM" id="SSF57863">
    <property type="entry name" value="ArfGap/RecO-like zinc finger"/>
    <property type="match status" value="1"/>
</dbReference>
<accession>A0ABU7MLH8</accession>
<evidence type="ECO:0000313" key="2">
    <source>
        <dbReference type="Proteomes" id="UP001344817"/>
    </source>
</evidence>
<reference evidence="1" key="1">
    <citation type="submission" date="2024-01" db="EMBL/GenBank/DDBJ databases">
        <title>Genome sequence of Mycoplasma ciconiae type strain DSM 25251.</title>
        <authorList>
            <person name="Spergser J."/>
        </authorList>
    </citation>
    <scope>NUCLEOTIDE SEQUENCE [LARGE SCALE GENOMIC DNA]</scope>
    <source>
        <strain evidence="1">DSM 25251</strain>
    </source>
</reference>
<organism evidence="1 2">
    <name type="scientific">Mycoplasmopsis ciconiae</name>
    <dbReference type="NCBI Taxonomy" id="561067"/>
    <lineage>
        <taxon>Bacteria</taxon>
        <taxon>Bacillati</taxon>
        <taxon>Mycoplasmatota</taxon>
        <taxon>Mycoplasmoidales</taxon>
        <taxon>Metamycoplasmataceae</taxon>
        <taxon>Mycoplasmopsis</taxon>
    </lineage>
</organism>
<proteinExistence type="predicted"/>